<dbReference type="PaxDb" id="65489-OBART03G22490.1"/>
<dbReference type="AlphaFoldDB" id="A0A0D3FK66"/>
<accession>A0A0D3FK66</accession>
<sequence length="77" mass="8193">MAARRRSSSDDAGDSSSSTRAAMAPSVAQGSGGRRCIPVPLGDDEDRRSSPSEQVEESLLSLRRGEVDASDSIRDQR</sequence>
<dbReference type="EnsemblPlants" id="OBART03G22490.1">
    <property type="protein sequence ID" value="OBART03G22490.1"/>
    <property type="gene ID" value="OBART03G22490"/>
</dbReference>
<dbReference type="HOGENOM" id="CLU_2642007_0_0_1"/>
<protein>
    <submittedName>
        <fullName evidence="2">Uncharacterized protein</fullName>
    </submittedName>
</protein>
<organism evidence="2">
    <name type="scientific">Oryza barthii</name>
    <dbReference type="NCBI Taxonomy" id="65489"/>
    <lineage>
        <taxon>Eukaryota</taxon>
        <taxon>Viridiplantae</taxon>
        <taxon>Streptophyta</taxon>
        <taxon>Embryophyta</taxon>
        <taxon>Tracheophyta</taxon>
        <taxon>Spermatophyta</taxon>
        <taxon>Magnoliopsida</taxon>
        <taxon>Liliopsida</taxon>
        <taxon>Poales</taxon>
        <taxon>Poaceae</taxon>
        <taxon>BOP clade</taxon>
        <taxon>Oryzoideae</taxon>
        <taxon>Oryzeae</taxon>
        <taxon>Oryzinae</taxon>
        <taxon>Oryza</taxon>
    </lineage>
</organism>
<reference evidence="2" key="2">
    <citation type="submission" date="2015-03" db="UniProtKB">
        <authorList>
            <consortium name="EnsemblPlants"/>
        </authorList>
    </citation>
    <scope>IDENTIFICATION</scope>
</reference>
<dbReference type="Gramene" id="OBART03G22490.1">
    <property type="protein sequence ID" value="OBART03G22490.1"/>
    <property type="gene ID" value="OBART03G22490"/>
</dbReference>
<dbReference type="Proteomes" id="UP000026960">
    <property type="component" value="Chromosome 3"/>
</dbReference>
<evidence type="ECO:0000313" key="3">
    <source>
        <dbReference type="Proteomes" id="UP000026960"/>
    </source>
</evidence>
<proteinExistence type="predicted"/>
<evidence type="ECO:0000256" key="1">
    <source>
        <dbReference type="SAM" id="MobiDB-lite"/>
    </source>
</evidence>
<keyword evidence="3" id="KW-1185">Reference proteome</keyword>
<evidence type="ECO:0000313" key="2">
    <source>
        <dbReference type="EnsemblPlants" id="OBART03G22490.1"/>
    </source>
</evidence>
<reference evidence="2" key="1">
    <citation type="journal article" date="2009" name="Rice">
        <title>De Novo Next Generation Sequencing of Plant Genomes.</title>
        <authorList>
            <person name="Rounsley S."/>
            <person name="Marri P.R."/>
            <person name="Yu Y."/>
            <person name="He R."/>
            <person name="Sisneros N."/>
            <person name="Goicoechea J.L."/>
            <person name="Lee S.J."/>
            <person name="Angelova A."/>
            <person name="Kudrna D."/>
            <person name="Luo M."/>
            <person name="Affourtit J."/>
            <person name="Desany B."/>
            <person name="Knight J."/>
            <person name="Niazi F."/>
            <person name="Egholm M."/>
            <person name="Wing R.A."/>
        </authorList>
    </citation>
    <scope>NUCLEOTIDE SEQUENCE [LARGE SCALE GENOMIC DNA]</scope>
    <source>
        <strain evidence="2">cv. IRGC 105608</strain>
    </source>
</reference>
<feature type="region of interest" description="Disordered" evidence="1">
    <location>
        <begin position="1"/>
        <end position="77"/>
    </location>
</feature>
<name>A0A0D3FK66_9ORYZ</name>
<feature type="compositionally biased region" description="Basic and acidic residues" evidence="1">
    <location>
        <begin position="63"/>
        <end position="77"/>
    </location>
</feature>